<dbReference type="RefSeq" id="WP_227615658.1">
    <property type="nucleotide sequence ID" value="NZ_JAJEPR010000022.1"/>
</dbReference>
<feature type="signal peptide" evidence="1">
    <location>
        <begin position="1"/>
        <end position="23"/>
    </location>
</feature>
<feature type="chain" id="PRO_5041979508" evidence="1">
    <location>
        <begin position="24"/>
        <end position="504"/>
    </location>
</feature>
<dbReference type="EMBL" id="JAJEPR010000022">
    <property type="protein sequence ID" value="MCC2190589.1"/>
    <property type="molecule type" value="Genomic_DNA"/>
</dbReference>
<dbReference type="PANTHER" id="PTHR43649">
    <property type="entry name" value="ARABINOSE-BINDING PROTEIN-RELATED"/>
    <property type="match status" value="1"/>
</dbReference>
<sequence length="504" mass="56217">MKNRKRFLSLALMSAVLSTSVLTGFASDGDSGEIPTLTWYLPGNPTNMTSDGYNAVMEEVNKYLEEKIGCHLDVKLFAFSEYAQKCSTVISAGEPYDLMFTCDWLNNFATNAGSNAYLPLNDLLEENAPDAMADIPEYMWKATTINGNIYAMPALQTYAKNDGIFLRADIAEELGIEGSSYENGVNTYTLDDLDNIYSQIVEKHPGIIPADGTDIFWTHVDETYGFNFLGGFEVPGVVRFSDESKVIDQFQSDEFMDYCKRMYEWQQKGYVQPDWASYVTMTDQHTIDRKSPDHVTYQAGFTAPNVASMAVSDCGWEETPVPIITSNKYAVTSGVTQSLTAVGVNSRYPEKAVQLYNLAYSDPWFVNTLLYGLEGVNYNKVSDTEIEIIRDSNYAAPLASFTIANQFITWVEAGAYPADVWEQTKAFCEDATPSELFGFIFDSSNVKSEVANCSAIYEEYKYPLLCGAVDPETVIPDMLNRLEQAGSAKIIEEMQRQVDAFLGK</sequence>
<evidence type="ECO:0000313" key="3">
    <source>
        <dbReference type="EMBL" id="MCC2190589.1"/>
    </source>
</evidence>
<evidence type="ECO:0000256" key="1">
    <source>
        <dbReference type="SAM" id="SignalP"/>
    </source>
</evidence>
<keyword evidence="1" id="KW-0732">Signal</keyword>
<keyword evidence="4" id="KW-1185">Reference proteome</keyword>
<proteinExistence type="predicted"/>
<organism evidence="3 4">
    <name type="scientific">Fusicatenibacter faecihominis</name>
    <dbReference type="NCBI Taxonomy" id="2881276"/>
    <lineage>
        <taxon>Bacteria</taxon>
        <taxon>Bacillati</taxon>
        <taxon>Bacillota</taxon>
        <taxon>Clostridia</taxon>
        <taxon>Lachnospirales</taxon>
        <taxon>Lachnospiraceae</taxon>
        <taxon>Fusicatenibacter</taxon>
    </lineage>
</organism>
<dbReference type="SUPFAM" id="SSF53850">
    <property type="entry name" value="Periplasmic binding protein-like II"/>
    <property type="match status" value="1"/>
</dbReference>
<dbReference type="AlphaFoldDB" id="A0AAE3J757"/>
<protein>
    <submittedName>
        <fullName evidence="3">ABC transporter substrate-binding protein</fullName>
    </submittedName>
</protein>
<evidence type="ECO:0000259" key="2">
    <source>
        <dbReference type="Pfam" id="PF12010"/>
    </source>
</evidence>
<name>A0AAE3J757_9FIRM</name>
<dbReference type="PANTHER" id="PTHR43649:SF17">
    <property type="entry name" value="ABC TRANSPORTER SOLUTE BINDING PROTEIN-SUGAR TRANSPORT"/>
    <property type="match status" value="1"/>
</dbReference>
<accession>A0AAE3J757</accession>
<evidence type="ECO:0000313" key="4">
    <source>
        <dbReference type="Proteomes" id="UP001197875"/>
    </source>
</evidence>
<dbReference type="InterPro" id="IPR022627">
    <property type="entry name" value="DUF3502"/>
</dbReference>
<dbReference type="Gene3D" id="3.40.190.10">
    <property type="entry name" value="Periplasmic binding protein-like II"/>
    <property type="match status" value="2"/>
</dbReference>
<dbReference type="InterPro" id="IPR050490">
    <property type="entry name" value="Bact_solute-bd_prot1"/>
</dbReference>
<dbReference type="Proteomes" id="UP001197875">
    <property type="component" value="Unassembled WGS sequence"/>
</dbReference>
<feature type="domain" description="DUF3502" evidence="2">
    <location>
        <begin position="436"/>
        <end position="502"/>
    </location>
</feature>
<comment type="caution">
    <text evidence="3">The sequence shown here is derived from an EMBL/GenBank/DDBJ whole genome shotgun (WGS) entry which is preliminary data.</text>
</comment>
<dbReference type="Pfam" id="PF12010">
    <property type="entry name" value="DUF3502"/>
    <property type="match status" value="1"/>
</dbReference>
<reference evidence="3 4" key="1">
    <citation type="submission" date="2021-10" db="EMBL/GenBank/DDBJ databases">
        <title>Anaerobic single-cell dispensing facilitates the cultivation of human gut bacteria.</title>
        <authorList>
            <person name="Afrizal A."/>
        </authorList>
    </citation>
    <scope>NUCLEOTIDE SEQUENCE [LARGE SCALE GENOMIC DNA]</scope>
    <source>
        <strain evidence="3 4">CLA-AA-H277</strain>
    </source>
</reference>
<gene>
    <name evidence="3" type="ORF">LKD71_12410</name>
</gene>